<keyword evidence="4" id="KW-1003">Cell membrane</keyword>
<feature type="transmembrane region" description="Helical" evidence="9">
    <location>
        <begin position="138"/>
        <end position="156"/>
    </location>
</feature>
<evidence type="ECO:0000256" key="7">
    <source>
        <dbReference type="ARBA" id="ARBA00023136"/>
    </source>
</evidence>
<keyword evidence="11" id="KW-1185">Reference proteome</keyword>
<evidence type="ECO:0000256" key="6">
    <source>
        <dbReference type="ARBA" id="ARBA00022989"/>
    </source>
</evidence>
<reference evidence="10 11" key="1">
    <citation type="submission" date="2018-12" db="EMBL/GenBank/DDBJ databases">
        <authorList>
            <person name="Toschakov S.V."/>
        </authorList>
    </citation>
    <scope>NUCLEOTIDE SEQUENCE [LARGE SCALE GENOMIC DNA]</scope>
    <source>
        <strain evidence="10 11">GM2012</strain>
    </source>
</reference>
<dbReference type="GO" id="GO:0010043">
    <property type="term" value="P:response to zinc ion"/>
    <property type="evidence" value="ECO:0007669"/>
    <property type="project" value="TreeGrafter"/>
</dbReference>
<dbReference type="RefSeq" id="WP_126728118.1">
    <property type="nucleotide sequence ID" value="NZ_RYZH01000085.1"/>
</dbReference>
<dbReference type="GO" id="GO:0043190">
    <property type="term" value="C:ATP-binding cassette (ABC) transporter complex"/>
    <property type="evidence" value="ECO:0007669"/>
    <property type="project" value="InterPro"/>
</dbReference>
<dbReference type="InterPro" id="IPR001626">
    <property type="entry name" value="ABC_TroCD"/>
</dbReference>
<dbReference type="Proteomes" id="UP000280296">
    <property type="component" value="Unassembled WGS sequence"/>
</dbReference>
<dbReference type="PANTHER" id="PTHR30477">
    <property type="entry name" value="ABC-TRANSPORTER METAL-BINDING PROTEIN"/>
    <property type="match status" value="1"/>
</dbReference>
<dbReference type="InterPro" id="IPR037294">
    <property type="entry name" value="ABC_BtuC-like"/>
</dbReference>
<feature type="transmembrane region" description="Helical" evidence="9">
    <location>
        <begin position="90"/>
        <end position="110"/>
    </location>
</feature>
<feature type="transmembrane region" description="Helical" evidence="9">
    <location>
        <begin position="176"/>
        <end position="209"/>
    </location>
</feature>
<dbReference type="SUPFAM" id="SSF81345">
    <property type="entry name" value="ABC transporter involved in vitamin B12 uptake, BtuC"/>
    <property type="match status" value="1"/>
</dbReference>
<comment type="similarity">
    <text evidence="2 8">Belongs to the ABC-3 integral membrane protein family.</text>
</comment>
<protein>
    <submittedName>
        <fullName evidence="10">Metal ABC transporter permease</fullName>
    </submittedName>
</protein>
<dbReference type="OrthoDB" id="9788905at2"/>
<evidence type="ECO:0000256" key="4">
    <source>
        <dbReference type="ARBA" id="ARBA00022475"/>
    </source>
</evidence>
<evidence type="ECO:0000313" key="11">
    <source>
        <dbReference type="Proteomes" id="UP000280296"/>
    </source>
</evidence>
<organism evidence="10 11">
    <name type="scientific">Tautonia sociabilis</name>
    <dbReference type="NCBI Taxonomy" id="2080755"/>
    <lineage>
        <taxon>Bacteria</taxon>
        <taxon>Pseudomonadati</taxon>
        <taxon>Planctomycetota</taxon>
        <taxon>Planctomycetia</taxon>
        <taxon>Isosphaerales</taxon>
        <taxon>Isosphaeraceae</taxon>
        <taxon>Tautonia</taxon>
    </lineage>
</organism>
<accession>A0A432MD82</accession>
<evidence type="ECO:0000256" key="2">
    <source>
        <dbReference type="ARBA" id="ARBA00008034"/>
    </source>
</evidence>
<comment type="subcellular location">
    <subcellularLocation>
        <location evidence="1 8">Cell membrane</location>
        <topology evidence="1 8">Multi-pass membrane protein</topology>
    </subcellularLocation>
</comment>
<dbReference type="InterPro" id="IPR036388">
    <property type="entry name" value="WH-like_DNA-bd_sf"/>
</dbReference>
<evidence type="ECO:0000256" key="8">
    <source>
        <dbReference type="RuleBase" id="RU003943"/>
    </source>
</evidence>
<feature type="transmembrane region" description="Helical" evidence="9">
    <location>
        <begin position="250"/>
        <end position="270"/>
    </location>
</feature>
<evidence type="ECO:0000313" key="10">
    <source>
        <dbReference type="EMBL" id="RUL81751.1"/>
    </source>
</evidence>
<evidence type="ECO:0000256" key="5">
    <source>
        <dbReference type="ARBA" id="ARBA00022692"/>
    </source>
</evidence>
<keyword evidence="6 9" id="KW-1133">Transmembrane helix</keyword>
<dbReference type="GO" id="GO:0055085">
    <property type="term" value="P:transmembrane transport"/>
    <property type="evidence" value="ECO:0007669"/>
    <property type="project" value="InterPro"/>
</dbReference>
<keyword evidence="7 9" id="KW-0472">Membrane</keyword>
<sequence>MLTYNTLIVLLGTGLLGANAGLVGSYAVLRRRSLTGDALAHAALPGLCLAFLAVGQRSLPAMLAGALLSGVAGVAVISGLIRATRVKEDAAIGIVLSVFFGAGIVLSRVIQNAPGLGNKAGLDSYILGKTAGIIRQDVLLIGGVSAVSLVLIALAYKEFKLTVFDPGFARVQGWPVFWLDLMLMGLIALAVVFGLPMVGVVLMAALLILPGAAARFWTDRLGPMLALASAFGLVTGLAGTAISAHSAGMPAGPIIVLVGSGVFLVSVLSAPRRGVLGRALSAWRFRRELQERKLLRLLFDRAEADRPALRPIDRSAILQGPSGPPRRLAKALDRLIARGDVVEPSGPGGPIVLSDTGMERARAVARGYRLWERFLIEYPEQASAMADLSRESVAEVLPPDVVRELEEALRKSGQWPEDGTGGRSS</sequence>
<comment type="caution">
    <text evidence="10">The sequence shown here is derived from an EMBL/GenBank/DDBJ whole genome shotgun (WGS) entry which is preliminary data.</text>
</comment>
<dbReference type="EMBL" id="RYZH01000085">
    <property type="protein sequence ID" value="RUL81751.1"/>
    <property type="molecule type" value="Genomic_DNA"/>
</dbReference>
<evidence type="ECO:0000256" key="1">
    <source>
        <dbReference type="ARBA" id="ARBA00004651"/>
    </source>
</evidence>
<keyword evidence="3 8" id="KW-0813">Transport</keyword>
<keyword evidence="5 8" id="KW-0812">Transmembrane</keyword>
<dbReference type="AlphaFoldDB" id="A0A432MD82"/>
<evidence type="ECO:0000256" key="9">
    <source>
        <dbReference type="SAM" id="Phobius"/>
    </source>
</evidence>
<proteinExistence type="inferred from homology"/>
<feature type="transmembrane region" description="Helical" evidence="9">
    <location>
        <begin position="61"/>
        <end position="84"/>
    </location>
</feature>
<gene>
    <name evidence="10" type="ORF">TsocGM_24630</name>
</gene>
<feature type="transmembrane region" description="Helical" evidence="9">
    <location>
        <begin position="36"/>
        <end position="54"/>
    </location>
</feature>
<dbReference type="Gene3D" id="1.10.10.10">
    <property type="entry name" value="Winged helix-like DNA-binding domain superfamily/Winged helix DNA-binding domain"/>
    <property type="match status" value="1"/>
</dbReference>
<dbReference type="CDD" id="cd06550">
    <property type="entry name" value="TM_ABC_iron-siderophores_like"/>
    <property type="match status" value="1"/>
</dbReference>
<dbReference type="Pfam" id="PF00950">
    <property type="entry name" value="ABC-3"/>
    <property type="match status" value="1"/>
</dbReference>
<feature type="transmembrane region" description="Helical" evidence="9">
    <location>
        <begin position="221"/>
        <end position="244"/>
    </location>
</feature>
<dbReference type="Gene3D" id="1.10.3470.10">
    <property type="entry name" value="ABC transporter involved in vitamin B12 uptake, BtuC"/>
    <property type="match status" value="1"/>
</dbReference>
<name>A0A432MD82_9BACT</name>
<reference evidence="10 11" key="2">
    <citation type="submission" date="2019-01" db="EMBL/GenBank/DDBJ databases">
        <title>Tautonia sociabilis, a novel thermotolerant planctomycete of Isosphaeraceae family, isolated from a 4000 m deep subterranean habitat.</title>
        <authorList>
            <person name="Kovaleva O.L."/>
            <person name="Elcheninov A.G."/>
            <person name="Van Heerden E."/>
            <person name="Toshchakov S.V."/>
            <person name="Novikov A."/>
            <person name="Bonch-Osmolovskaya E.A."/>
            <person name="Kublanov I.V."/>
        </authorList>
    </citation>
    <scope>NUCLEOTIDE SEQUENCE [LARGE SCALE GENOMIC DNA]</scope>
    <source>
        <strain evidence="10 11">GM2012</strain>
    </source>
</reference>
<evidence type="ECO:0000256" key="3">
    <source>
        <dbReference type="ARBA" id="ARBA00022448"/>
    </source>
</evidence>
<dbReference type="PANTHER" id="PTHR30477:SF3">
    <property type="entry name" value="METAL TRANSPORT SYSTEM MEMBRANE PROTEIN CT_069-RELATED"/>
    <property type="match status" value="1"/>
</dbReference>